<protein>
    <submittedName>
        <fullName evidence="4">Polysaccharide deacetylase family protein</fullName>
    </submittedName>
</protein>
<gene>
    <name evidence="4" type="ORF">KK078_26800</name>
</gene>
<reference evidence="4 5" key="1">
    <citation type="submission" date="2021-05" db="EMBL/GenBank/DDBJ databases">
        <title>A Polyphasic approach of four new species of the genus Ohtaekwangia: Ohtaekwangia histidinii sp. nov., Ohtaekwangia cretensis sp. nov., Ohtaekwangia indiensis sp. nov., Ohtaekwangia reichenbachii sp. nov. from diverse environment.</title>
        <authorList>
            <person name="Octaviana S."/>
        </authorList>
    </citation>
    <scope>NUCLEOTIDE SEQUENCE [LARGE SCALE GENOMIC DNA]</scope>
    <source>
        <strain evidence="4 5">PWU37</strain>
    </source>
</reference>
<dbReference type="GO" id="GO:0005975">
    <property type="term" value="P:carbohydrate metabolic process"/>
    <property type="evidence" value="ECO:0007669"/>
    <property type="project" value="InterPro"/>
</dbReference>
<comment type="caution">
    <text evidence="4">The sequence shown here is derived from an EMBL/GenBank/DDBJ whole genome shotgun (WGS) entry which is preliminary data.</text>
</comment>
<organism evidence="4 5">
    <name type="scientific">Dawidia soli</name>
    <dbReference type="NCBI Taxonomy" id="2782352"/>
    <lineage>
        <taxon>Bacteria</taxon>
        <taxon>Pseudomonadati</taxon>
        <taxon>Bacteroidota</taxon>
        <taxon>Cytophagia</taxon>
        <taxon>Cytophagales</taxon>
        <taxon>Chryseotaleaceae</taxon>
        <taxon>Dawidia</taxon>
    </lineage>
</organism>
<keyword evidence="5" id="KW-1185">Reference proteome</keyword>
<proteinExistence type="predicted"/>
<dbReference type="EMBL" id="JAHESC010000058">
    <property type="protein sequence ID" value="MBT1690203.1"/>
    <property type="molecule type" value="Genomic_DNA"/>
</dbReference>
<sequence length="340" mass="38452">MKKMVQTGGLPTTKRRRSVGITFVIAIVLPIFFGSSCDNDDETPDVVIARYPHDKTAALSLTWDDGCASVFTDIIPLLDRYNLPGTFFIITAKARDNGEWPQWKALHDQGHEIASHSLSHLSLGTILDTTVLKTEIDSSYSMIEHYIGKAPFSFGHPYHSTSSLADKLIFRKYGATKISPPGFCNMISLEEIDMFKHQMDQALQTHDWFVTTAHGINDCPQPLTGEFFTELFDYVTPNDDIYIDTFEHLAKYKIERTNTRVHVTNVDGDMVVQLTNELPSEVFDMPLTVSIPGINLDEYEIVSNTDPHAVAYDKDGRLYLETHPQSTFRLRKKTPSRLML</sequence>
<evidence type="ECO:0000313" key="4">
    <source>
        <dbReference type="EMBL" id="MBT1690203.1"/>
    </source>
</evidence>
<accession>A0AAP2GLJ9</accession>
<evidence type="ECO:0000313" key="5">
    <source>
        <dbReference type="Proteomes" id="UP001319180"/>
    </source>
</evidence>
<dbReference type="InterPro" id="IPR002509">
    <property type="entry name" value="NODB_dom"/>
</dbReference>
<dbReference type="Gene3D" id="3.20.20.370">
    <property type="entry name" value="Glycoside hydrolase/deacetylase"/>
    <property type="match status" value="1"/>
</dbReference>
<comment type="subcellular location">
    <subcellularLocation>
        <location evidence="1">Secreted</location>
    </subcellularLocation>
</comment>
<evidence type="ECO:0000256" key="2">
    <source>
        <dbReference type="ARBA" id="ARBA00022729"/>
    </source>
</evidence>
<dbReference type="PANTHER" id="PTHR34216:SF3">
    <property type="entry name" value="POLY-BETA-1,6-N-ACETYL-D-GLUCOSAMINE N-DEACETYLASE"/>
    <property type="match status" value="1"/>
</dbReference>
<dbReference type="SUPFAM" id="SSF88713">
    <property type="entry name" value="Glycoside hydrolase/deacetylase"/>
    <property type="match status" value="1"/>
</dbReference>
<dbReference type="RefSeq" id="WP_254093422.1">
    <property type="nucleotide sequence ID" value="NZ_JAHESC010000058.1"/>
</dbReference>
<evidence type="ECO:0000256" key="1">
    <source>
        <dbReference type="ARBA" id="ARBA00004613"/>
    </source>
</evidence>
<name>A0AAP2GLJ9_9BACT</name>
<dbReference type="Pfam" id="PF01522">
    <property type="entry name" value="Polysacc_deac_1"/>
    <property type="match status" value="1"/>
</dbReference>
<dbReference type="PANTHER" id="PTHR34216">
    <property type="match status" value="1"/>
</dbReference>
<dbReference type="PROSITE" id="PS51677">
    <property type="entry name" value="NODB"/>
    <property type="match status" value="1"/>
</dbReference>
<dbReference type="AlphaFoldDB" id="A0AAP2GLJ9"/>
<dbReference type="InterPro" id="IPR011330">
    <property type="entry name" value="Glyco_hydro/deAcase_b/a-brl"/>
</dbReference>
<dbReference type="GO" id="GO:0005576">
    <property type="term" value="C:extracellular region"/>
    <property type="evidence" value="ECO:0007669"/>
    <property type="project" value="UniProtKB-SubCell"/>
</dbReference>
<dbReference type="GO" id="GO:0016810">
    <property type="term" value="F:hydrolase activity, acting on carbon-nitrogen (but not peptide) bonds"/>
    <property type="evidence" value="ECO:0007669"/>
    <property type="project" value="InterPro"/>
</dbReference>
<keyword evidence="2" id="KW-0732">Signal</keyword>
<feature type="domain" description="NodB homology" evidence="3">
    <location>
        <begin position="57"/>
        <end position="158"/>
    </location>
</feature>
<evidence type="ECO:0000259" key="3">
    <source>
        <dbReference type="PROSITE" id="PS51677"/>
    </source>
</evidence>
<dbReference type="InterPro" id="IPR051398">
    <property type="entry name" value="Polysacch_Deacetylase"/>
</dbReference>
<dbReference type="Proteomes" id="UP001319180">
    <property type="component" value="Unassembled WGS sequence"/>
</dbReference>